<keyword evidence="2" id="KW-0067">ATP-binding</keyword>
<protein>
    <submittedName>
        <fullName evidence="6">Uncharacterized protein</fullName>
    </submittedName>
</protein>
<dbReference type="InterPro" id="IPR001270">
    <property type="entry name" value="ClpA/B"/>
</dbReference>
<keyword evidence="7" id="KW-1185">Reference proteome</keyword>
<evidence type="ECO:0000256" key="3">
    <source>
        <dbReference type="ARBA" id="ARBA00023186"/>
    </source>
</evidence>
<evidence type="ECO:0000313" key="6">
    <source>
        <dbReference type="EMBL" id="KAL2347122.1"/>
    </source>
</evidence>
<dbReference type="InterPro" id="IPR027417">
    <property type="entry name" value="P-loop_NTPase"/>
</dbReference>
<dbReference type="SMART" id="SM01086">
    <property type="entry name" value="ClpB_D2-small"/>
    <property type="match status" value="1"/>
</dbReference>
<dbReference type="Pfam" id="PF10431">
    <property type="entry name" value="ClpB_D2-small"/>
    <property type="match status" value="1"/>
</dbReference>
<comment type="caution">
    <text evidence="6">The sequence shown here is derived from an EMBL/GenBank/DDBJ whole genome shotgun (WGS) entry which is preliminary data.</text>
</comment>
<evidence type="ECO:0000256" key="2">
    <source>
        <dbReference type="ARBA" id="ARBA00022840"/>
    </source>
</evidence>
<sequence length="279" mass="30803">MLFCGPTGVGKTELAKSLAACYFGSEAAMVRLDMSEYMERHTVSKLIGSPPGYVGYGEGGVLTEAIRRKPFTLLLLDEIEKAHPDIFNILLQILEDGQLTDSQGRRVSFKNALVVMTSNVGSSAIAKGRHNSIGFLIPDDKSTSYNGLKSMVIEELRTYFRPELLNRIDEVVVFQSLEKSQLLKILDVLLQDMKKRVLSLGIHVKVSEAVKNLVCQRGYNPTYGARPLRRAITSLIEDPLSEAFLFGGCKPGDTVLIDLDSNGNPFVTNQLDQIVNFSD</sequence>
<evidence type="ECO:0000259" key="4">
    <source>
        <dbReference type="SMART" id="SM00382"/>
    </source>
</evidence>
<dbReference type="Pfam" id="PF07724">
    <property type="entry name" value="AAA_2"/>
    <property type="match status" value="1"/>
</dbReference>
<dbReference type="SUPFAM" id="SSF52540">
    <property type="entry name" value="P-loop containing nucleoside triphosphate hydrolases"/>
    <property type="match status" value="1"/>
</dbReference>
<evidence type="ECO:0000256" key="1">
    <source>
        <dbReference type="ARBA" id="ARBA00022741"/>
    </source>
</evidence>
<organism evidence="6 7">
    <name type="scientific">Flemingia macrophylla</name>
    <dbReference type="NCBI Taxonomy" id="520843"/>
    <lineage>
        <taxon>Eukaryota</taxon>
        <taxon>Viridiplantae</taxon>
        <taxon>Streptophyta</taxon>
        <taxon>Embryophyta</taxon>
        <taxon>Tracheophyta</taxon>
        <taxon>Spermatophyta</taxon>
        <taxon>Magnoliopsida</taxon>
        <taxon>eudicotyledons</taxon>
        <taxon>Gunneridae</taxon>
        <taxon>Pentapetalae</taxon>
        <taxon>rosids</taxon>
        <taxon>fabids</taxon>
        <taxon>Fabales</taxon>
        <taxon>Fabaceae</taxon>
        <taxon>Papilionoideae</taxon>
        <taxon>50 kb inversion clade</taxon>
        <taxon>NPAAA clade</taxon>
        <taxon>indigoferoid/millettioid clade</taxon>
        <taxon>Phaseoleae</taxon>
        <taxon>Flemingia</taxon>
    </lineage>
</organism>
<dbReference type="InterPro" id="IPR019489">
    <property type="entry name" value="Clp_ATPase_C"/>
</dbReference>
<dbReference type="Proteomes" id="UP001603857">
    <property type="component" value="Unassembled WGS sequence"/>
</dbReference>
<feature type="domain" description="Clp ATPase C-terminal" evidence="5">
    <location>
        <begin position="177"/>
        <end position="267"/>
    </location>
</feature>
<dbReference type="InterPro" id="IPR050130">
    <property type="entry name" value="ClpA_ClpB"/>
</dbReference>
<evidence type="ECO:0000313" key="7">
    <source>
        <dbReference type="Proteomes" id="UP001603857"/>
    </source>
</evidence>
<reference evidence="6 7" key="1">
    <citation type="submission" date="2024-08" db="EMBL/GenBank/DDBJ databases">
        <title>Insights into the chromosomal genome structure of Flemingia macrophylla.</title>
        <authorList>
            <person name="Ding Y."/>
            <person name="Zhao Y."/>
            <person name="Bi W."/>
            <person name="Wu M."/>
            <person name="Zhao G."/>
            <person name="Gong Y."/>
            <person name="Li W."/>
            <person name="Zhang P."/>
        </authorList>
    </citation>
    <scope>NUCLEOTIDE SEQUENCE [LARGE SCALE GENOMIC DNA]</scope>
    <source>
        <strain evidence="6">DYQJB</strain>
        <tissue evidence="6">Leaf</tissue>
    </source>
</reference>
<dbReference type="Gene3D" id="3.40.50.300">
    <property type="entry name" value="P-loop containing nucleotide triphosphate hydrolases"/>
    <property type="match status" value="1"/>
</dbReference>
<dbReference type="FunFam" id="3.40.50.300:FF:000025">
    <property type="entry name" value="ATP-dependent Clp protease subunit"/>
    <property type="match status" value="1"/>
</dbReference>
<dbReference type="InterPro" id="IPR028299">
    <property type="entry name" value="ClpA/B_CS2"/>
</dbReference>
<dbReference type="PANTHER" id="PTHR11638">
    <property type="entry name" value="ATP-DEPENDENT CLP PROTEASE"/>
    <property type="match status" value="1"/>
</dbReference>
<gene>
    <name evidence="6" type="ORF">Fmac_001122</name>
</gene>
<dbReference type="InterPro" id="IPR003959">
    <property type="entry name" value="ATPase_AAA_core"/>
</dbReference>
<dbReference type="CDD" id="cd19499">
    <property type="entry name" value="RecA-like_ClpB_Hsp104-like"/>
    <property type="match status" value="1"/>
</dbReference>
<evidence type="ECO:0000259" key="5">
    <source>
        <dbReference type="SMART" id="SM01086"/>
    </source>
</evidence>
<accession>A0ABD1NG65</accession>
<dbReference type="PRINTS" id="PR00300">
    <property type="entry name" value="CLPPROTEASEA"/>
</dbReference>
<name>A0ABD1NG65_9FABA</name>
<dbReference type="GO" id="GO:0005524">
    <property type="term" value="F:ATP binding"/>
    <property type="evidence" value="ECO:0007669"/>
    <property type="project" value="UniProtKB-KW"/>
</dbReference>
<dbReference type="Gene3D" id="1.10.8.60">
    <property type="match status" value="1"/>
</dbReference>
<dbReference type="SMART" id="SM00382">
    <property type="entry name" value="AAA"/>
    <property type="match status" value="1"/>
</dbReference>
<dbReference type="PROSITE" id="PS00871">
    <property type="entry name" value="CLPAB_2"/>
    <property type="match status" value="1"/>
</dbReference>
<dbReference type="EMBL" id="JBGMDY010000001">
    <property type="protein sequence ID" value="KAL2347122.1"/>
    <property type="molecule type" value="Genomic_DNA"/>
</dbReference>
<dbReference type="InterPro" id="IPR003593">
    <property type="entry name" value="AAA+_ATPase"/>
</dbReference>
<feature type="domain" description="AAA+ ATPase" evidence="4">
    <location>
        <begin position="1"/>
        <end position="139"/>
    </location>
</feature>
<dbReference type="PANTHER" id="PTHR11638:SF185">
    <property type="entry name" value="ATP-DEPENDENT CLP PROTEASE ATP-BINDING SUBUNIT"/>
    <property type="match status" value="1"/>
</dbReference>
<dbReference type="AlphaFoldDB" id="A0ABD1NG65"/>
<proteinExistence type="predicted"/>
<keyword evidence="1" id="KW-0547">Nucleotide-binding</keyword>
<keyword evidence="3" id="KW-0143">Chaperone</keyword>